<dbReference type="GeneID" id="20658423"/>
<dbReference type="Proteomes" id="UP000002640">
    <property type="component" value="Unassembled WGS sequence"/>
</dbReference>
<dbReference type="PANTHER" id="PTHR34204">
    <property type="entry name" value="RNA-BINDING ASCH DOMAIN PROTEIN"/>
    <property type="match status" value="1"/>
</dbReference>
<dbReference type="RefSeq" id="XP_009529961.1">
    <property type="nucleotide sequence ID" value="XM_009531666.1"/>
</dbReference>
<organism evidence="1 2">
    <name type="scientific">Phytophthora sojae (strain P6497)</name>
    <name type="common">Soybean stem and root rot agent</name>
    <name type="synonym">Phytophthora megasperma f. sp. glycines</name>
    <dbReference type="NCBI Taxonomy" id="1094619"/>
    <lineage>
        <taxon>Eukaryota</taxon>
        <taxon>Sar</taxon>
        <taxon>Stramenopiles</taxon>
        <taxon>Oomycota</taxon>
        <taxon>Peronosporomycetes</taxon>
        <taxon>Peronosporales</taxon>
        <taxon>Peronosporaceae</taxon>
        <taxon>Phytophthora</taxon>
    </lineage>
</organism>
<reference evidence="1 2" key="1">
    <citation type="journal article" date="2006" name="Science">
        <title>Phytophthora genome sequences uncover evolutionary origins and mechanisms of pathogenesis.</title>
        <authorList>
            <person name="Tyler B.M."/>
            <person name="Tripathy S."/>
            <person name="Zhang X."/>
            <person name="Dehal P."/>
            <person name="Jiang R.H."/>
            <person name="Aerts A."/>
            <person name="Arredondo F.D."/>
            <person name="Baxter L."/>
            <person name="Bensasson D."/>
            <person name="Beynon J.L."/>
            <person name="Chapman J."/>
            <person name="Damasceno C.M."/>
            <person name="Dorrance A.E."/>
            <person name="Dou D."/>
            <person name="Dickerman A.W."/>
            <person name="Dubchak I.L."/>
            <person name="Garbelotto M."/>
            <person name="Gijzen M."/>
            <person name="Gordon S.G."/>
            <person name="Govers F."/>
            <person name="Grunwald N.J."/>
            <person name="Huang W."/>
            <person name="Ivors K.L."/>
            <person name="Jones R.W."/>
            <person name="Kamoun S."/>
            <person name="Krampis K."/>
            <person name="Lamour K.H."/>
            <person name="Lee M.K."/>
            <person name="McDonald W.H."/>
            <person name="Medina M."/>
            <person name="Meijer H.J."/>
            <person name="Nordberg E.K."/>
            <person name="Maclean D.J."/>
            <person name="Ospina-Giraldo M.D."/>
            <person name="Morris P.F."/>
            <person name="Phuntumart V."/>
            <person name="Putnam N.H."/>
            <person name="Rash S."/>
            <person name="Rose J.K."/>
            <person name="Sakihama Y."/>
            <person name="Salamov A.A."/>
            <person name="Savidor A."/>
            <person name="Scheuring C.F."/>
            <person name="Smith B.M."/>
            <person name="Sobral B.W."/>
            <person name="Terry A."/>
            <person name="Torto-Alalibo T.A."/>
            <person name="Win J."/>
            <person name="Xu Z."/>
            <person name="Zhang H."/>
            <person name="Grigoriev I.V."/>
            <person name="Rokhsar D.S."/>
            <person name="Boore J.L."/>
        </authorList>
    </citation>
    <scope>NUCLEOTIDE SEQUENCE [LARGE SCALE GENOMIC DNA]</scope>
    <source>
        <strain evidence="1 2">P6497</strain>
    </source>
</reference>
<sequence>METPAAQPLASIERALRAYISSESTVLDAEDPAQFRAQMLRHDGDDGDHGLPVPVTTDNVLVGVSRAPYVHQLAVMITAWHETDRNPLLLPSDATDATSPSIEGVTPEFSSRSRVLALPIDGIHAFVAAATNTEDEDATRAAAASLVDQLGGARGILTLLGFQQTVGSRNLGPLTLHQCLDAFERRHTPTEPLTVGARAFSKHCARSLSGWWGEMKGNDAAKNARAARKVRELLADATWKNVHSLPHAHATMEVRNALGYGARWDAETGAFRGFLEPPMANGHEIKWRH</sequence>
<keyword evidence="2" id="KW-1185">Reference proteome</keyword>
<dbReference type="EMBL" id="JH159155">
    <property type="protein sequence ID" value="EGZ16212.1"/>
    <property type="molecule type" value="Genomic_DNA"/>
</dbReference>
<proteinExistence type="predicted"/>
<evidence type="ECO:0000313" key="2">
    <source>
        <dbReference type="Proteomes" id="UP000002640"/>
    </source>
</evidence>
<dbReference type="PANTHER" id="PTHR34204:SF2">
    <property type="entry name" value="RNA-BINDING ASCH DOMAIN PROTEIN"/>
    <property type="match status" value="1"/>
</dbReference>
<gene>
    <name evidence="1" type="ORF">PHYSODRAFT_505028</name>
</gene>
<dbReference type="KEGG" id="psoj:PHYSODRAFT_505028"/>
<accession>G4ZKN1</accession>
<dbReference type="OMA" id="HACIERT"/>
<name>G4ZKN1_PHYSP</name>
<dbReference type="AlphaFoldDB" id="G4ZKN1"/>
<evidence type="ECO:0000313" key="1">
    <source>
        <dbReference type="EMBL" id="EGZ16212.1"/>
    </source>
</evidence>
<protein>
    <submittedName>
        <fullName evidence="1">Uncharacterized protein</fullName>
    </submittedName>
</protein>
<dbReference type="InParanoid" id="G4ZKN1"/>